<keyword evidence="4" id="KW-1185">Reference proteome</keyword>
<reference evidence="4" key="1">
    <citation type="submission" date="2011-08" db="EMBL/GenBank/DDBJ databases">
        <title>The draft genome of Latimeria chalumnae.</title>
        <authorList>
            <person name="Di Palma F."/>
            <person name="Alfoldi J."/>
            <person name="Johnson J."/>
            <person name="Berlin A."/>
            <person name="Gnerre S."/>
            <person name="Jaffe D."/>
            <person name="MacCallum I."/>
            <person name="Young S."/>
            <person name="Walker B.J."/>
            <person name="Lander E."/>
            <person name="Lindblad-Toh K."/>
        </authorList>
    </citation>
    <scope>NUCLEOTIDE SEQUENCE [LARGE SCALE GENOMIC DNA]</scope>
    <source>
        <strain evidence="4">Wild caught</strain>
    </source>
</reference>
<gene>
    <name evidence="3" type="primary">SOUL5</name>
</gene>
<dbReference type="GeneTree" id="ENSGT00940000163377"/>
<protein>
    <recommendedName>
        <fullName evidence="5">Heme-binding protein soul5, like</fullName>
    </recommendedName>
</protein>
<evidence type="ECO:0000313" key="4">
    <source>
        <dbReference type="Proteomes" id="UP000008672"/>
    </source>
</evidence>
<sequence length="214" mass="24023">FRRLIGLTLLSFLAVTGARKSRSSGPSICAEVECFEFDEVCNSTDFEVRHYNTSMWVSTESRAYIMEMAAFEGLHRLYSYIQGENAYGVIIDMTAPVLVKVPRYKGFLEAATYTFSLLLPAEYQQSAPEPTNPNVFLSELPEMHVYVKPFSGWILTMTSKPYAKSLARDLNDIGASFNNAFYYNAAYNSPMALLNAHSEVWFIANGNPMCPIPS</sequence>
<evidence type="ECO:0000313" key="3">
    <source>
        <dbReference type="Ensembl" id="ENSLACP00000002542.1"/>
    </source>
</evidence>
<dbReference type="Gene3D" id="3.20.80.10">
    <property type="entry name" value="Regulatory factor, effector binding domain"/>
    <property type="match status" value="1"/>
</dbReference>
<dbReference type="FunFam" id="3.20.80.10:FF:000002">
    <property type="entry name" value="Heme-binding protein 2"/>
    <property type="match status" value="1"/>
</dbReference>
<dbReference type="Proteomes" id="UP000008672">
    <property type="component" value="Unassembled WGS sequence"/>
</dbReference>
<dbReference type="AlphaFoldDB" id="H2ZYS1"/>
<dbReference type="SUPFAM" id="SSF55136">
    <property type="entry name" value="Probable bacterial effector-binding domain"/>
    <property type="match status" value="1"/>
</dbReference>
<feature type="signal peptide" evidence="2">
    <location>
        <begin position="1"/>
        <end position="18"/>
    </location>
</feature>
<dbReference type="InParanoid" id="H2ZYS1"/>
<dbReference type="OMA" id="FIQGANM"/>
<organism evidence="3 4">
    <name type="scientific">Latimeria chalumnae</name>
    <name type="common">Coelacanth</name>
    <dbReference type="NCBI Taxonomy" id="7897"/>
    <lineage>
        <taxon>Eukaryota</taxon>
        <taxon>Metazoa</taxon>
        <taxon>Chordata</taxon>
        <taxon>Craniata</taxon>
        <taxon>Vertebrata</taxon>
        <taxon>Euteleostomi</taxon>
        <taxon>Coelacanthiformes</taxon>
        <taxon>Coelacanthidae</taxon>
        <taxon>Latimeria</taxon>
    </lineage>
</organism>
<evidence type="ECO:0000256" key="2">
    <source>
        <dbReference type="SAM" id="SignalP"/>
    </source>
</evidence>
<keyword evidence="2" id="KW-0732">Signal</keyword>
<dbReference type="PANTHER" id="PTHR11220:SF1">
    <property type="entry name" value="HEME-BINDING PROTEIN 2"/>
    <property type="match status" value="1"/>
</dbReference>
<name>H2ZYS1_LATCH</name>
<dbReference type="EMBL" id="AFYH01036175">
    <property type="status" value="NOT_ANNOTATED_CDS"/>
    <property type="molecule type" value="Genomic_DNA"/>
</dbReference>
<feature type="chain" id="PRO_5003579662" description="Heme-binding protein soul5, like" evidence="2">
    <location>
        <begin position="19"/>
        <end position="214"/>
    </location>
</feature>
<accession>H2ZYS1</accession>
<proteinExistence type="inferred from homology"/>
<dbReference type="InterPro" id="IPR006917">
    <property type="entry name" value="SOUL_heme-bd"/>
</dbReference>
<comment type="similarity">
    <text evidence="1">Belongs to the HEBP family.</text>
</comment>
<evidence type="ECO:0008006" key="5">
    <source>
        <dbReference type="Google" id="ProtNLM"/>
    </source>
</evidence>
<dbReference type="eggNOG" id="ENOG502RZHG">
    <property type="taxonomic scope" value="Eukaryota"/>
</dbReference>
<reference evidence="3" key="2">
    <citation type="submission" date="2025-08" db="UniProtKB">
        <authorList>
            <consortium name="Ensembl"/>
        </authorList>
    </citation>
    <scope>IDENTIFICATION</scope>
</reference>
<dbReference type="GO" id="GO:0020037">
    <property type="term" value="F:heme binding"/>
    <property type="evidence" value="ECO:0007669"/>
    <property type="project" value="TreeGrafter"/>
</dbReference>
<dbReference type="Pfam" id="PF04832">
    <property type="entry name" value="SOUL"/>
    <property type="match status" value="1"/>
</dbReference>
<dbReference type="HOGENOM" id="CLU_068699_2_0_1"/>
<dbReference type="PANTHER" id="PTHR11220">
    <property type="entry name" value="HEME-BINDING PROTEIN-RELATED"/>
    <property type="match status" value="1"/>
</dbReference>
<dbReference type="STRING" id="7897.ENSLACP00000002542"/>
<reference evidence="3" key="3">
    <citation type="submission" date="2025-09" db="UniProtKB">
        <authorList>
            <consortium name="Ensembl"/>
        </authorList>
    </citation>
    <scope>IDENTIFICATION</scope>
</reference>
<dbReference type="Ensembl" id="ENSLACT00000002562.1">
    <property type="protein sequence ID" value="ENSLACP00000002542.1"/>
    <property type="gene ID" value="ENSLACG00000002271.1"/>
</dbReference>
<dbReference type="InterPro" id="IPR011256">
    <property type="entry name" value="Reg_factor_effector_dom_sf"/>
</dbReference>
<evidence type="ECO:0000256" key="1">
    <source>
        <dbReference type="ARBA" id="ARBA00009817"/>
    </source>
</evidence>